<dbReference type="PANTHER" id="PTHR43178">
    <property type="entry name" value="DIHYDROLIPOAMIDE ACETYLTRANSFERASE COMPONENT OF PYRUVATE DEHYDROGENASE COMPLEX"/>
    <property type="match status" value="1"/>
</dbReference>
<sequence>MSGLRLSCRSTAKSNAIFQQSTQKVDGAKIVDYLLADVGEGITECEIVKWFVEPGTRVEEFDNLVEVQSDKASVEITSRYTGTVIEYCYQVGQVAKVGSPLCRIQLESAQNSDEEPVEQDHSNEAKEVNEEKHEKAQDTTNHTTQEFGAKEESEPSSSASRFATLATPAVRRLTRENDVQIGEIRGTGKDGRVTKEDVQQFIASKSQYKQKTTDSEHSSQSIRNSTLATDTIPITGVRKAMFKAMSNTWTAPHFGYSDEIDITTLEAVRKRIVKANGKSIKSNEESKLTLLPFLLKALSITLNDHPLFRSILDTQSMTLKQAKEHRISIAFASSKGLLTPTLQGDVRSLSINDIARQIGNLQSIGASRNLTQSETGSGATITLSNIGSIGGTHTFPLIPPTGQMIIGAVGRARILPRFEGDPENGKVRPATILPISFSADHRIVEGIELANFVNDWKRLLEDPMSWIVKMH</sequence>
<evidence type="ECO:0000256" key="9">
    <source>
        <dbReference type="ARBA" id="ARBA00051775"/>
    </source>
</evidence>
<evidence type="ECO:0000259" key="12">
    <source>
        <dbReference type="PROSITE" id="PS50968"/>
    </source>
</evidence>
<evidence type="ECO:0000256" key="11">
    <source>
        <dbReference type="SAM" id="MobiDB-lite"/>
    </source>
</evidence>
<accession>A0A316V2M2</accession>
<dbReference type="InterPro" id="IPR011053">
    <property type="entry name" value="Single_hybrid_motif"/>
</dbReference>
<dbReference type="InterPro" id="IPR003016">
    <property type="entry name" value="2-oxoA_DH_lipoyl-BS"/>
</dbReference>
<dbReference type="PROSITE" id="PS51826">
    <property type="entry name" value="PSBD"/>
    <property type="match status" value="1"/>
</dbReference>
<dbReference type="InterPro" id="IPR036625">
    <property type="entry name" value="E3-bd_dom_sf"/>
</dbReference>
<protein>
    <recommendedName>
        <fullName evidence="10">Dihydrolipoamide acetyltransferase component of pyruvate dehydrogenase complex</fullName>
        <ecNumber evidence="10">2.3.1.-</ecNumber>
    </recommendedName>
</protein>
<evidence type="ECO:0000256" key="3">
    <source>
        <dbReference type="ARBA" id="ARBA00007317"/>
    </source>
</evidence>
<comment type="subcellular location">
    <subcellularLocation>
        <location evidence="2">Mitochondrion matrix</location>
    </subcellularLocation>
</comment>
<dbReference type="FunFam" id="3.30.559.10:FF:000007">
    <property type="entry name" value="Dihydrolipoamide acetyltransferase component of pyruvate dehydrogenase complex"/>
    <property type="match status" value="1"/>
</dbReference>
<dbReference type="Gene3D" id="2.40.50.100">
    <property type="match status" value="1"/>
</dbReference>
<dbReference type="GO" id="GO:0045333">
    <property type="term" value="P:cellular respiration"/>
    <property type="evidence" value="ECO:0007669"/>
    <property type="project" value="UniProtKB-ARBA"/>
</dbReference>
<dbReference type="FunFam" id="2.40.50.100:FF:000013">
    <property type="entry name" value="Dihydrolipoamide acetyltransferase component of pyruvate dehydrogenase complex"/>
    <property type="match status" value="1"/>
</dbReference>
<dbReference type="SUPFAM" id="SSF51230">
    <property type="entry name" value="Single hybrid motif"/>
    <property type="match status" value="1"/>
</dbReference>
<dbReference type="GO" id="GO:0005829">
    <property type="term" value="C:cytosol"/>
    <property type="evidence" value="ECO:0007669"/>
    <property type="project" value="UniProtKB-ARBA"/>
</dbReference>
<keyword evidence="8 10" id="KW-0012">Acyltransferase</keyword>
<dbReference type="Pfam" id="PF00364">
    <property type="entry name" value="Biotin_lipoyl"/>
    <property type="match status" value="1"/>
</dbReference>
<dbReference type="PROSITE" id="PS50968">
    <property type="entry name" value="BIOTINYL_LIPOYL"/>
    <property type="match status" value="1"/>
</dbReference>
<dbReference type="InterPro" id="IPR050743">
    <property type="entry name" value="2-oxoacid_DH_E2_comp"/>
</dbReference>
<dbReference type="RefSeq" id="XP_025351806.1">
    <property type="nucleotide sequence ID" value="XM_025500002.1"/>
</dbReference>
<proteinExistence type="inferred from homology"/>
<dbReference type="InterPro" id="IPR023213">
    <property type="entry name" value="CAT-like_dom_sf"/>
</dbReference>
<dbReference type="EMBL" id="KZ819608">
    <property type="protein sequence ID" value="PWN31504.1"/>
    <property type="molecule type" value="Genomic_DNA"/>
</dbReference>
<feature type="compositionally biased region" description="Basic and acidic residues" evidence="11">
    <location>
        <begin position="118"/>
        <end position="137"/>
    </location>
</feature>
<dbReference type="OrthoDB" id="15567at2759"/>
<dbReference type="EC" id="2.3.1.-" evidence="10"/>
<evidence type="ECO:0000259" key="13">
    <source>
        <dbReference type="PROSITE" id="PS51826"/>
    </source>
</evidence>
<dbReference type="InParanoid" id="A0A316V2M2"/>
<dbReference type="STRING" id="1280837.A0A316V2M2"/>
<dbReference type="PANTHER" id="PTHR43178:SF5">
    <property type="entry name" value="LIPOAMIDE ACYLTRANSFERASE COMPONENT OF BRANCHED-CHAIN ALPHA-KETO ACID DEHYDROGENASE COMPLEX, MITOCHONDRIAL"/>
    <property type="match status" value="1"/>
</dbReference>
<keyword evidence="5 10" id="KW-0450">Lipoyl</keyword>
<evidence type="ECO:0000256" key="8">
    <source>
        <dbReference type="ARBA" id="ARBA00023315"/>
    </source>
</evidence>
<dbReference type="GO" id="GO:0016407">
    <property type="term" value="F:acetyltransferase activity"/>
    <property type="evidence" value="ECO:0007669"/>
    <property type="project" value="TreeGrafter"/>
</dbReference>
<evidence type="ECO:0000256" key="10">
    <source>
        <dbReference type="RuleBase" id="RU003423"/>
    </source>
</evidence>
<dbReference type="Pfam" id="PF02817">
    <property type="entry name" value="E3_binding"/>
    <property type="match status" value="1"/>
</dbReference>
<evidence type="ECO:0000313" key="15">
    <source>
        <dbReference type="Proteomes" id="UP000245771"/>
    </source>
</evidence>
<comment type="similarity">
    <text evidence="3 10">Belongs to the 2-oxoacid dehydrogenase family.</text>
</comment>
<reference evidence="14 15" key="1">
    <citation type="journal article" date="2018" name="Mol. Biol. Evol.">
        <title>Broad Genomic Sampling Reveals a Smut Pathogenic Ancestry of the Fungal Clade Ustilaginomycotina.</title>
        <authorList>
            <person name="Kijpornyongpan T."/>
            <person name="Mondo S.J."/>
            <person name="Barry K."/>
            <person name="Sandor L."/>
            <person name="Lee J."/>
            <person name="Lipzen A."/>
            <person name="Pangilinan J."/>
            <person name="LaButti K."/>
            <person name="Hainaut M."/>
            <person name="Henrissat B."/>
            <person name="Grigoriev I.V."/>
            <person name="Spatafora J.W."/>
            <person name="Aime M.C."/>
        </authorList>
    </citation>
    <scope>NUCLEOTIDE SEQUENCE [LARGE SCALE GENOMIC DNA]</scope>
    <source>
        <strain evidence="14 15">MCA 3882</strain>
    </source>
</reference>
<keyword evidence="6" id="KW-0809">Transit peptide</keyword>
<dbReference type="GeneID" id="37021783"/>
<keyword evidence="7" id="KW-0496">Mitochondrion</keyword>
<keyword evidence="4 10" id="KW-0808">Transferase</keyword>
<feature type="domain" description="Peripheral subunit-binding (PSBD)" evidence="13">
    <location>
        <begin position="165"/>
        <end position="202"/>
    </location>
</feature>
<evidence type="ECO:0000256" key="7">
    <source>
        <dbReference type="ARBA" id="ARBA00023128"/>
    </source>
</evidence>
<feature type="region of interest" description="Disordered" evidence="11">
    <location>
        <begin position="108"/>
        <end position="162"/>
    </location>
</feature>
<comment type="cofactor">
    <cofactor evidence="1 10">
        <name>(R)-lipoate</name>
        <dbReference type="ChEBI" id="CHEBI:83088"/>
    </cofactor>
</comment>
<dbReference type="InterPro" id="IPR004167">
    <property type="entry name" value="PSBD"/>
</dbReference>
<dbReference type="InterPro" id="IPR000089">
    <property type="entry name" value="Biotin_lipoyl"/>
</dbReference>
<keyword evidence="15" id="KW-1185">Reference proteome</keyword>
<dbReference type="SUPFAM" id="SSF47005">
    <property type="entry name" value="Peripheral subunit-binding domain of 2-oxo acid dehydrogenase complex"/>
    <property type="match status" value="1"/>
</dbReference>
<dbReference type="Gene3D" id="4.10.320.10">
    <property type="entry name" value="E3-binding domain"/>
    <property type="match status" value="1"/>
</dbReference>
<organism evidence="14 15">
    <name type="scientific">Meira miltonrushii</name>
    <dbReference type="NCBI Taxonomy" id="1280837"/>
    <lineage>
        <taxon>Eukaryota</taxon>
        <taxon>Fungi</taxon>
        <taxon>Dikarya</taxon>
        <taxon>Basidiomycota</taxon>
        <taxon>Ustilaginomycotina</taxon>
        <taxon>Exobasidiomycetes</taxon>
        <taxon>Exobasidiales</taxon>
        <taxon>Brachybasidiaceae</taxon>
        <taxon>Meira</taxon>
    </lineage>
</organism>
<dbReference type="PROSITE" id="PS00189">
    <property type="entry name" value="LIPOYL"/>
    <property type="match status" value="1"/>
</dbReference>
<comment type="catalytic activity">
    <reaction evidence="9">
        <text>N(6)-[(R)-dihydrolipoyl]-L-lysyl-[protein] + 2-methylpropanoyl-CoA = N(6)-[(R)-S(8)-2-methylpropanoyldihydrolipoyl]-L-lysyl-[protein] + CoA</text>
        <dbReference type="Rhea" id="RHEA:18865"/>
        <dbReference type="Rhea" id="RHEA-COMP:10475"/>
        <dbReference type="Rhea" id="RHEA-COMP:10497"/>
        <dbReference type="ChEBI" id="CHEBI:57287"/>
        <dbReference type="ChEBI" id="CHEBI:57338"/>
        <dbReference type="ChEBI" id="CHEBI:83100"/>
        <dbReference type="ChEBI" id="CHEBI:83142"/>
        <dbReference type="EC" id="2.3.1.168"/>
    </reaction>
    <physiologicalReaction direction="left-to-right" evidence="9">
        <dbReference type="Rhea" id="RHEA:18866"/>
    </physiologicalReaction>
</comment>
<dbReference type="CDD" id="cd06849">
    <property type="entry name" value="lipoyl_domain"/>
    <property type="match status" value="1"/>
</dbReference>
<dbReference type="AlphaFoldDB" id="A0A316V2M2"/>
<dbReference type="Proteomes" id="UP000245771">
    <property type="component" value="Unassembled WGS sequence"/>
</dbReference>
<dbReference type="Gene3D" id="3.30.559.10">
    <property type="entry name" value="Chloramphenicol acetyltransferase-like domain"/>
    <property type="match status" value="1"/>
</dbReference>
<evidence type="ECO:0000256" key="1">
    <source>
        <dbReference type="ARBA" id="ARBA00001938"/>
    </source>
</evidence>
<dbReference type="GO" id="GO:0031405">
    <property type="term" value="F:lipoic acid binding"/>
    <property type="evidence" value="ECO:0007669"/>
    <property type="project" value="TreeGrafter"/>
</dbReference>
<dbReference type="SUPFAM" id="SSF52777">
    <property type="entry name" value="CoA-dependent acyltransferases"/>
    <property type="match status" value="1"/>
</dbReference>
<dbReference type="GO" id="GO:0005759">
    <property type="term" value="C:mitochondrial matrix"/>
    <property type="evidence" value="ECO:0007669"/>
    <property type="project" value="UniProtKB-SubCell"/>
</dbReference>
<evidence type="ECO:0000256" key="4">
    <source>
        <dbReference type="ARBA" id="ARBA00022679"/>
    </source>
</evidence>
<dbReference type="Pfam" id="PF00198">
    <property type="entry name" value="2-oxoacid_dh"/>
    <property type="match status" value="1"/>
</dbReference>
<gene>
    <name evidence="14" type="ORF">FA14DRAFT_166127</name>
</gene>
<feature type="domain" description="Lipoyl-binding" evidence="12">
    <location>
        <begin position="30"/>
        <end position="105"/>
    </location>
</feature>
<feature type="region of interest" description="Disordered" evidence="11">
    <location>
        <begin position="205"/>
        <end position="225"/>
    </location>
</feature>
<evidence type="ECO:0000256" key="6">
    <source>
        <dbReference type="ARBA" id="ARBA00022946"/>
    </source>
</evidence>
<evidence type="ECO:0000313" key="14">
    <source>
        <dbReference type="EMBL" id="PWN31504.1"/>
    </source>
</evidence>
<dbReference type="InterPro" id="IPR001078">
    <property type="entry name" value="2-oxoacid_DH_actylTfrase"/>
</dbReference>
<evidence type="ECO:0000256" key="2">
    <source>
        <dbReference type="ARBA" id="ARBA00004305"/>
    </source>
</evidence>
<name>A0A316V2M2_9BASI</name>
<dbReference type="FunFam" id="4.10.320.10:FF:000002">
    <property type="entry name" value="Dihydrolipoamide acetyltransferase component of pyruvate dehydrogenase complex"/>
    <property type="match status" value="1"/>
</dbReference>
<evidence type="ECO:0000256" key="5">
    <source>
        <dbReference type="ARBA" id="ARBA00022823"/>
    </source>
</evidence>
<dbReference type="GO" id="GO:0043754">
    <property type="term" value="F:dihydrolipoamide branched chain acyltransferase activity"/>
    <property type="evidence" value="ECO:0007669"/>
    <property type="project" value="UniProtKB-EC"/>
</dbReference>